<reference evidence="1" key="1">
    <citation type="journal article" date="2015" name="Nature">
        <title>Complex archaea that bridge the gap between prokaryotes and eukaryotes.</title>
        <authorList>
            <person name="Spang A."/>
            <person name="Saw J.H."/>
            <person name="Jorgensen S.L."/>
            <person name="Zaremba-Niedzwiedzka K."/>
            <person name="Martijn J."/>
            <person name="Lind A.E."/>
            <person name="van Eijk R."/>
            <person name="Schleper C."/>
            <person name="Guy L."/>
            <person name="Ettema T.J."/>
        </authorList>
    </citation>
    <scope>NUCLEOTIDE SEQUENCE</scope>
</reference>
<dbReference type="AlphaFoldDB" id="A0A0F8Z1B2"/>
<sequence length="136" mass="16068">AKNMTHKLVFYSSLNKKLQEEAYNKIQDFKPPTGTIHMLHSKEDQCLHKDELNNVINQGYMPFRILCPHCENHTNCPYTLERKTISTGIYFVTHPMLHYLKYRIPQSIPVPDMIVVDENILKGFYLQELLLFHISY</sequence>
<organism evidence="1">
    <name type="scientific">marine sediment metagenome</name>
    <dbReference type="NCBI Taxonomy" id="412755"/>
    <lineage>
        <taxon>unclassified sequences</taxon>
        <taxon>metagenomes</taxon>
        <taxon>ecological metagenomes</taxon>
    </lineage>
</organism>
<comment type="caution">
    <text evidence="1">The sequence shown here is derived from an EMBL/GenBank/DDBJ whole genome shotgun (WGS) entry which is preliminary data.</text>
</comment>
<evidence type="ECO:0000313" key="1">
    <source>
        <dbReference type="EMBL" id="KKK87537.1"/>
    </source>
</evidence>
<dbReference type="EMBL" id="LAZR01050354">
    <property type="protein sequence ID" value="KKK87537.1"/>
    <property type="molecule type" value="Genomic_DNA"/>
</dbReference>
<feature type="non-terminal residue" evidence="1">
    <location>
        <position position="1"/>
    </location>
</feature>
<protein>
    <submittedName>
        <fullName evidence="1">Uncharacterized protein</fullName>
    </submittedName>
</protein>
<accession>A0A0F8Z1B2</accession>
<gene>
    <name evidence="1" type="ORF">LCGC14_2752230</name>
</gene>
<name>A0A0F8Z1B2_9ZZZZ</name>
<proteinExistence type="predicted"/>